<dbReference type="RefSeq" id="WP_025842320.1">
    <property type="nucleotide sequence ID" value="NZ_JQZW01000008.1"/>
</dbReference>
<evidence type="ECO:0000313" key="5">
    <source>
        <dbReference type="Proteomes" id="UP000030134"/>
    </source>
</evidence>
<dbReference type="AlphaFoldDB" id="A0A0A2G4I0"/>
<dbReference type="eggNOG" id="COG0023">
    <property type="taxonomic scope" value="Bacteria"/>
</dbReference>
<dbReference type="EMBL" id="JQZW01000008">
    <property type="protein sequence ID" value="KGN98203.1"/>
    <property type="molecule type" value="Genomic_DNA"/>
</dbReference>
<dbReference type="Proteomes" id="UP000030134">
    <property type="component" value="Unassembled WGS sequence"/>
</dbReference>
<dbReference type="InterPro" id="IPR005872">
    <property type="entry name" value="SUI1_arc_bac"/>
</dbReference>
<dbReference type="GO" id="GO:0003743">
    <property type="term" value="F:translation initiation factor activity"/>
    <property type="evidence" value="ECO:0007669"/>
    <property type="project" value="UniProtKB-KW"/>
</dbReference>
<protein>
    <submittedName>
        <fullName evidence="4">Translation initiation factor SUI1</fullName>
    </submittedName>
</protein>
<reference evidence="4 5" key="1">
    <citation type="submission" date="2014-08" db="EMBL/GenBank/DDBJ databases">
        <title>Porphyromonas gingivicanis strain:COT-022_OH1391 Genome sequencing.</title>
        <authorList>
            <person name="Wallis C."/>
            <person name="Deusch O."/>
            <person name="O'Flynn C."/>
            <person name="Davis I."/>
            <person name="Jospin G."/>
            <person name="Darling A.E."/>
            <person name="Coil D.A."/>
            <person name="Alexiev A."/>
            <person name="Horsfall A."/>
            <person name="Kirkwood N."/>
            <person name="Harris S."/>
            <person name="Eisen J.A."/>
        </authorList>
    </citation>
    <scope>NUCLEOTIDE SEQUENCE [LARGE SCALE GENOMIC DNA]</scope>
    <source>
        <strain evidence="5">COT-022 OH1391</strain>
    </source>
</reference>
<dbReference type="PIRSF" id="PIRSF037511">
    <property type="entry name" value="Transl_init_SUI1_pro"/>
    <property type="match status" value="1"/>
</dbReference>
<dbReference type="CDD" id="cd11567">
    <property type="entry name" value="YciH_like"/>
    <property type="match status" value="1"/>
</dbReference>
<organism evidence="4 5">
    <name type="scientific">Porphyromonas gingivicanis</name>
    <dbReference type="NCBI Taxonomy" id="266762"/>
    <lineage>
        <taxon>Bacteria</taxon>
        <taxon>Pseudomonadati</taxon>
        <taxon>Bacteroidota</taxon>
        <taxon>Bacteroidia</taxon>
        <taxon>Bacteroidales</taxon>
        <taxon>Porphyromonadaceae</taxon>
        <taxon>Porphyromonas</taxon>
    </lineage>
</organism>
<keyword evidence="5" id="KW-1185">Reference proteome</keyword>
<dbReference type="OrthoDB" id="9792915at2"/>
<sequence length="112" mass="12467">MSKKKQFNDFGGLVYSTDPHFTPIPEEEEVETLAPEQQVLRIRYERAGRGGKEATVISGFVGTEEDLKELATRLKQSLGCGGSAKEGLIILQGDKRNTLLPLLQKWGYKNSK</sequence>
<dbReference type="STRING" id="266762.HQ36_04675"/>
<evidence type="ECO:0000313" key="4">
    <source>
        <dbReference type="EMBL" id="KGN98203.1"/>
    </source>
</evidence>
<dbReference type="InterPro" id="IPR036877">
    <property type="entry name" value="SUI1_dom_sf"/>
</dbReference>
<evidence type="ECO:0000259" key="3">
    <source>
        <dbReference type="PROSITE" id="PS50296"/>
    </source>
</evidence>
<dbReference type="Pfam" id="PF01253">
    <property type="entry name" value="SUI1"/>
    <property type="match status" value="1"/>
</dbReference>
<name>A0A0A2G4I0_9PORP</name>
<dbReference type="SUPFAM" id="SSF55159">
    <property type="entry name" value="eIF1-like"/>
    <property type="match status" value="1"/>
</dbReference>
<dbReference type="Gene3D" id="3.30.780.10">
    <property type="entry name" value="SUI1-like domain"/>
    <property type="match status" value="1"/>
</dbReference>
<gene>
    <name evidence="4" type="ORF">HQ36_04675</name>
</gene>
<accession>A0A0A2G4I0</accession>
<dbReference type="InterPro" id="IPR001950">
    <property type="entry name" value="SUI1"/>
</dbReference>
<proteinExistence type="predicted"/>
<dbReference type="PROSITE" id="PS50296">
    <property type="entry name" value="SUI1"/>
    <property type="match status" value="1"/>
</dbReference>
<keyword evidence="1" id="KW-0810">Translation regulation</keyword>
<keyword evidence="2" id="KW-0648">Protein biosynthesis</keyword>
<dbReference type="GO" id="GO:0006417">
    <property type="term" value="P:regulation of translation"/>
    <property type="evidence" value="ECO:0007669"/>
    <property type="project" value="UniProtKB-KW"/>
</dbReference>
<evidence type="ECO:0000256" key="2">
    <source>
        <dbReference type="ARBA" id="ARBA00022917"/>
    </source>
</evidence>
<feature type="domain" description="SUI1" evidence="3">
    <location>
        <begin position="49"/>
        <end position="107"/>
    </location>
</feature>
<comment type="caution">
    <text evidence="4">The sequence shown here is derived from an EMBL/GenBank/DDBJ whole genome shotgun (WGS) entry which is preliminary data.</text>
</comment>
<keyword evidence="4" id="KW-0396">Initiation factor</keyword>
<evidence type="ECO:0000256" key="1">
    <source>
        <dbReference type="ARBA" id="ARBA00022845"/>
    </source>
</evidence>